<accession>A0A6B2LA84</accession>
<sequence>MNSAKPTKMKPNRNTPNTIVAHTSSGLEMIHLYTGRTITSLKLRNEAVFVDLDFDETIDQIWTSVGHEAQHHKVGETGDHSCSAIFGSGVPDARQVVGNIPICFSGGWFVSQPVLEESKKHTKAAPPALIKRSHSSAFGSSTDYTSVFLLSTGTLTAVRDYQILWQIKIEEMKFFDNGFPCVMPYALDATREANDFHEDILVVANKLALISSHGRILTEQSLESIPKIYPVIGDINGDGLNDVLLVSDSRITIYLIQGTLQSPIFPIILAILLLLVLALHIHRYIHPNSNSLQQAKKYSTD</sequence>
<evidence type="ECO:0008006" key="3">
    <source>
        <dbReference type="Google" id="ProtNLM"/>
    </source>
</evidence>
<feature type="transmembrane region" description="Helical" evidence="1">
    <location>
        <begin position="264"/>
        <end position="281"/>
    </location>
</feature>
<evidence type="ECO:0000256" key="1">
    <source>
        <dbReference type="SAM" id="Phobius"/>
    </source>
</evidence>
<dbReference type="PANTHER" id="PTHR34284">
    <property type="entry name" value="FG-GAP REPEAT-CONTAINING PROTEIN"/>
    <property type="match status" value="1"/>
</dbReference>
<name>A0A6B2LA84_9EUKA</name>
<dbReference type="SUPFAM" id="SSF69318">
    <property type="entry name" value="Integrin alpha N-terminal domain"/>
    <property type="match status" value="1"/>
</dbReference>
<protein>
    <recommendedName>
        <fullName evidence="3">FG-GAP repeat-containing protein</fullName>
    </recommendedName>
</protein>
<dbReference type="AlphaFoldDB" id="A0A6B2LA84"/>
<dbReference type="EMBL" id="GIBP01004841">
    <property type="protein sequence ID" value="NDV33810.1"/>
    <property type="molecule type" value="Transcribed_RNA"/>
</dbReference>
<keyword evidence="1" id="KW-0472">Membrane</keyword>
<dbReference type="PANTHER" id="PTHR34284:SF1">
    <property type="entry name" value="FG-GAP REPEAT-CONTAINING PROTEIN"/>
    <property type="match status" value="1"/>
</dbReference>
<reference evidence="2" key="1">
    <citation type="journal article" date="2020" name="J. Eukaryot. Microbiol.">
        <title>De novo Sequencing, Assembly and Annotation of the Transcriptome for the Free-Living Testate Amoeba Arcella intermedia.</title>
        <authorList>
            <person name="Ribeiro G.M."/>
            <person name="Porfirio-Sousa A.L."/>
            <person name="Maurer-Alcala X.X."/>
            <person name="Katz L.A."/>
            <person name="Lahr D.J.G."/>
        </authorList>
    </citation>
    <scope>NUCLEOTIDE SEQUENCE</scope>
</reference>
<organism evidence="2">
    <name type="scientific">Arcella intermedia</name>
    <dbReference type="NCBI Taxonomy" id="1963864"/>
    <lineage>
        <taxon>Eukaryota</taxon>
        <taxon>Amoebozoa</taxon>
        <taxon>Tubulinea</taxon>
        <taxon>Elardia</taxon>
        <taxon>Arcellinida</taxon>
        <taxon>Sphaerothecina</taxon>
        <taxon>Arcellidae</taxon>
        <taxon>Arcella</taxon>
    </lineage>
</organism>
<keyword evidence="1" id="KW-0812">Transmembrane</keyword>
<evidence type="ECO:0000313" key="2">
    <source>
        <dbReference type="EMBL" id="NDV33810.1"/>
    </source>
</evidence>
<keyword evidence="1" id="KW-1133">Transmembrane helix</keyword>
<proteinExistence type="predicted"/>
<dbReference type="InterPro" id="IPR028994">
    <property type="entry name" value="Integrin_alpha_N"/>
</dbReference>